<reference evidence="2 3" key="1">
    <citation type="submission" date="2024-02" db="EMBL/GenBank/DDBJ databases">
        <title>High-quality chromosome-scale genome assembly of Pensacola bahiagrass (Paspalum notatum Flugge var. saurae).</title>
        <authorList>
            <person name="Vega J.M."/>
            <person name="Podio M."/>
            <person name="Orjuela J."/>
            <person name="Siena L.A."/>
            <person name="Pessino S.C."/>
            <person name="Combes M.C."/>
            <person name="Mariac C."/>
            <person name="Albertini E."/>
            <person name="Pupilli F."/>
            <person name="Ortiz J.P.A."/>
            <person name="Leblanc O."/>
        </authorList>
    </citation>
    <scope>NUCLEOTIDE SEQUENCE [LARGE SCALE GENOMIC DNA]</scope>
    <source>
        <strain evidence="2">R1</strain>
        <tissue evidence="2">Leaf</tissue>
    </source>
</reference>
<dbReference type="EMBL" id="CP144746">
    <property type="protein sequence ID" value="WVZ60415.1"/>
    <property type="molecule type" value="Genomic_DNA"/>
</dbReference>
<dbReference type="PANTHER" id="PTHR33086:SF46">
    <property type="entry name" value="EXPRESSED PROTEIN"/>
    <property type="match status" value="1"/>
</dbReference>
<dbReference type="PANTHER" id="PTHR33086">
    <property type="entry name" value="OS05G0468200 PROTEIN-RELATED"/>
    <property type="match status" value="1"/>
</dbReference>
<evidence type="ECO:0000313" key="2">
    <source>
        <dbReference type="EMBL" id="WVZ60415.1"/>
    </source>
</evidence>
<sequence>MEAAAEPWTILARIPNAVKDEEAKRIFPPGTDISVACNGLPSASVLTVPLSISSPPYPYCNDPYIAAADRSGLLLLKAKNPLAKFSAMVTYHLCDARTGEVISLCKHMCPMDLHAENLGRRCWFGEGVISHGGMLWWVDLSYGLLACDPFAEEPELLHVPLPRVLDELPVEPINHSAYCCAKVSGGRLRYVQIHGSCDAPVVTTWALADPASAGEWKWNTERSVCLADIWADESYLETMLPRSMPALALLHPMDPDRLYFFLDSCIFAIDLSRRIVVEFSGFRMPDLPKHPRDLMISSHFVHAWEYDSSRSAAKMDGSQNFVIRRHQQALRQRVPTHVFKRKQEISEVDLKKLVAFTLR</sequence>
<accession>A0AAQ3WG58</accession>
<feature type="domain" description="DUF1618" evidence="1">
    <location>
        <begin position="137"/>
        <end position="259"/>
    </location>
</feature>
<organism evidence="2 3">
    <name type="scientific">Paspalum notatum var. saurae</name>
    <dbReference type="NCBI Taxonomy" id="547442"/>
    <lineage>
        <taxon>Eukaryota</taxon>
        <taxon>Viridiplantae</taxon>
        <taxon>Streptophyta</taxon>
        <taxon>Embryophyta</taxon>
        <taxon>Tracheophyta</taxon>
        <taxon>Spermatophyta</taxon>
        <taxon>Magnoliopsida</taxon>
        <taxon>Liliopsida</taxon>
        <taxon>Poales</taxon>
        <taxon>Poaceae</taxon>
        <taxon>PACMAD clade</taxon>
        <taxon>Panicoideae</taxon>
        <taxon>Andropogonodae</taxon>
        <taxon>Paspaleae</taxon>
        <taxon>Paspalinae</taxon>
        <taxon>Paspalum</taxon>
    </lineage>
</organism>
<evidence type="ECO:0000259" key="1">
    <source>
        <dbReference type="Pfam" id="PF07762"/>
    </source>
</evidence>
<keyword evidence="3" id="KW-1185">Reference proteome</keyword>
<protein>
    <recommendedName>
        <fullName evidence="1">DUF1618 domain-containing protein</fullName>
    </recommendedName>
</protein>
<dbReference type="InterPro" id="IPR011676">
    <property type="entry name" value="DUF1618"/>
</dbReference>
<dbReference type="AlphaFoldDB" id="A0AAQ3WG58"/>
<dbReference type="Pfam" id="PF07762">
    <property type="entry name" value="DUF1618"/>
    <property type="match status" value="1"/>
</dbReference>
<name>A0AAQ3WG58_PASNO</name>
<evidence type="ECO:0000313" key="3">
    <source>
        <dbReference type="Proteomes" id="UP001341281"/>
    </source>
</evidence>
<gene>
    <name evidence="2" type="ORF">U9M48_010439</name>
</gene>
<dbReference type="Proteomes" id="UP001341281">
    <property type="component" value="Chromosome 02"/>
</dbReference>
<proteinExistence type="predicted"/>